<organism evidence="7 8">
    <name type="scientific">Fructobacillus pseudoficulneus</name>
    <dbReference type="NCBI Taxonomy" id="220714"/>
    <lineage>
        <taxon>Bacteria</taxon>
        <taxon>Bacillati</taxon>
        <taxon>Bacillota</taxon>
        <taxon>Bacilli</taxon>
        <taxon>Lactobacillales</taxon>
        <taxon>Lactobacillaceae</taxon>
        <taxon>Fructobacillus</taxon>
    </lineage>
</organism>
<dbReference type="AlphaFoldDB" id="A0A3F3H5H7"/>
<sequence length="161" mass="17899">MKHLKVHVGMRTIKTAIVVMAVLLVYHFIDRPAAVPALAAVFALREDWSNTIQFAKIRLVSNSVGGFFSLLYYLIREFSHHNTWMPIIIIPIFVVCTIVILNAINCSLGVIGGLAALLLISLTIPMDATIDYVFLRILDTFVGVLFAIAINRFGIPEDETN</sequence>
<feature type="transmembrane region" description="Helical" evidence="6">
    <location>
        <begin position="12"/>
        <end position="29"/>
    </location>
</feature>
<dbReference type="InterPro" id="IPR010343">
    <property type="entry name" value="ArAE_1"/>
</dbReference>
<protein>
    <recommendedName>
        <fullName evidence="9">Aromatic acid exporter family member 1</fullName>
    </recommendedName>
</protein>
<accession>A0A3F3H5H7</accession>
<evidence type="ECO:0000256" key="4">
    <source>
        <dbReference type="ARBA" id="ARBA00022989"/>
    </source>
</evidence>
<name>A0A3F3H5H7_9LACO</name>
<gene>
    <name evidence="7" type="ORF">FPFC_041330</name>
</gene>
<evidence type="ECO:0000313" key="7">
    <source>
        <dbReference type="EMBL" id="GAP03140.1"/>
    </source>
</evidence>
<evidence type="ECO:0000256" key="6">
    <source>
        <dbReference type="SAM" id="Phobius"/>
    </source>
</evidence>
<evidence type="ECO:0000256" key="5">
    <source>
        <dbReference type="ARBA" id="ARBA00023136"/>
    </source>
</evidence>
<keyword evidence="8" id="KW-1185">Reference proteome</keyword>
<evidence type="ECO:0000256" key="2">
    <source>
        <dbReference type="ARBA" id="ARBA00022475"/>
    </source>
</evidence>
<evidence type="ECO:0008006" key="9">
    <source>
        <dbReference type="Google" id="ProtNLM"/>
    </source>
</evidence>
<feature type="transmembrane region" description="Helical" evidence="6">
    <location>
        <begin position="87"/>
        <end position="120"/>
    </location>
</feature>
<dbReference type="GO" id="GO:0005886">
    <property type="term" value="C:plasma membrane"/>
    <property type="evidence" value="ECO:0007669"/>
    <property type="project" value="UniProtKB-SubCell"/>
</dbReference>
<keyword evidence="5 6" id="KW-0472">Membrane</keyword>
<dbReference type="Proteomes" id="UP000061227">
    <property type="component" value="Unassembled WGS sequence"/>
</dbReference>
<comment type="subcellular location">
    <subcellularLocation>
        <location evidence="1">Cell membrane</location>
        <topology evidence="1">Multi-pass membrane protein</topology>
    </subcellularLocation>
</comment>
<feature type="transmembrane region" description="Helical" evidence="6">
    <location>
        <begin position="132"/>
        <end position="150"/>
    </location>
</feature>
<keyword evidence="2" id="KW-1003">Cell membrane</keyword>
<dbReference type="RefSeq" id="WP_059378511.1">
    <property type="nucleotide sequence ID" value="NZ_DF968066.1"/>
</dbReference>
<proteinExistence type="predicted"/>
<dbReference type="Pfam" id="PF06081">
    <property type="entry name" value="ArAE_1"/>
    <property type="match status" value="1"/>
</dbReference>
<keyword evidence="3 6" id="KW-0812">Transmembrane</keyword>
<evidence type="ECO:0000313" key="8">
    <source>
        <dbReference type="Proteomes" id="UP000061227"/>
    </source>
</evidence>
<dbReference type="STRING" id="220714.SAMN05660469_0813"/>
<evidence type="ECO:0000256" key="3">
    <source>
        <dbReference type="ARBA" id="ARBA00022692"/>
    </source>
</evidence>
<evidence type="ECO:0000256" key="1">
    <source>
        <dbReference type="ARBA" id="ARBA00004651"/>
    </source>
</evidence>
<dbReference type="EMBL" id="DF968066">
    <property type="protein sequence ID" value="GAP03140.1"/>
    <property type="molecule type" value="Genomic_DNA"/>
</dbReference>
<dbReference type="OrthoDB" id="1653617at2"/>
<reference evidence="7 8" key="1">
    <citation type="journal article" date="2015" name="BMC Genomics">
        <title>Comparative genomics of Fructobacillus spp. and Leuconostoc spp. reveals niche-specific evolution of Fructobacillus spp.</title>
        <authorList>
            <person name="Endo A."/>
            <person name="Tanizawa Y."/>
            <person name="Tanaka N."/>
            <person name="Maeno S."/>
            <person name="Kumar H."/>
            <person name="Shiwa Y."/>
            <person name="Okada S."/>
            <person name="Yoshikawa H."/>
            <person name="Dicks L."/>
            <person name="Nakagawa J."/>
            <person name="Arita M."/>
        </authorList>
    </citation>
    <scope>NUCLEOTIDE SEQUENCE [LARGE SCALE GENOMIC DNA]</scope>
    <source>
        <strain evidence="7 8">DSM 15468</strain>
    </source>
</reference>
<keyword evidence="4 6" id="KW-1133">Transmembrane helix</keyword>